<feature type="binding site" evidence="8">
    <location>
        <position position="59"/>
    </location>
    <ligand>
        <name>substrate</name>
    </ligand>
</feature>
<dbReference type="InterPro" id="IPR005715">
    <property type="entry name" value="Glu_5kinase/COase_Synthase"/>
</dbReference>
<dbReference type="GO" id="GO:0005524">
    <property type="term" value="F:ATP binding"/>
    <property type="evidence" value="ECO:0007669"/>
    <property type="project" value="UniProtKB-KW"/>
</dbReference>
<dbReference type="SUPFAM" id="SSF53633">
    <property type="entry name" value="Carbamate kinase-like"/>
    <property type="match status" value="1"/>
</dbReference>
<feature type="binding site" evidence="8">
    <location>
        <position position="19"/>
    </location>
    <ligand>
        <name>ATP</name>
        <dbReference type="ChEBI" id="CHEBI:30616"/>
    </ligand>
</feature>
<evidence type="ECO:0000256" key="1">
    <source>
        <dbReference type="ARBA" id="ARBA00022490"/>
    </source>
</evidence>
<comment type="similarity">
    <text evidence="8">Belongs to the glutamate 5-kinase family.</text>
</comment>
<keyword evidence="6 8" id="KW-0418">Kinase</keyword>
<evidence type="ECO:0000256" key="8">
    <source>
        <dbReference type="HAMAP-Rule" id="MF_00456"/>
    </source>
</evidence>
<evidence type="ECO:0000313" key="11">
    <source>
        <dbReference type="Proteomes" id="UP000218890"/>
    </source>
</evidence>
<dbReference type="EMBL" id="AP017372">
    <property type="protein sequence ID" value="BAU57280.1"/>
    <property type="molecule type" value="Genomic_DNA"/>
</dbReference>
<accession>A0A110B4X0</accession>
<dbReference type="GO" id="GO:0055129">
    <property type="term" value="P:L-proline biosynthetic process"/>
    <property type="evidence" value="ECO:0007669"/>
    <property type="project" value="UniProtKB-UniRule"/>
</dbReference>
<dbReference type="UniPathway" id="UPA00098">
    <property type="reaction ID" value="UER00359"/>
</dbReference>
<dbReference type="Gene3D" id="2.30.130.10">
    <property type="entry name" value="PUA domain"/>
    <property type="match status" value="1"/>
</dbReference>
<dbReference type="PANTHER" id="PTHR43654">
    <property type="entry name" value="GLUTAMATE 5-KINASE"/>
    <property type="match status" value="1"/>
</dbReference>
<dbReference type="EC" id="2.7.2.11" evidence="8"/>
<evidence type="ECO:0000256" key="6">
    <source>
        <dbReference type="ARBA" id="ARBA00022777"/>
    </source>
</evidence>
<dbReference type="KEGG" id="hhk:HH1059_05920"/>
<dbReference type="SMART" id="SM00359">
    <property type="entry name" value="PUA"/>
    <property type="match status" value="1"/>
</dbReference>
<dbReference type="PROSITE" id="PS00902">
    <property type="entry name" value="GLUTAMATE_5_KINASE"/>
    <property type="match status" value="1"/>
</dbReference>
<dbReference type="FunFam" id="3.40.1160.10:FF:000018">
    <property type="entry name" value="Glutamate 5-kinase"/>
    <property type="match status" value="1"/>
</dbReference>
<protein>
    <recommendedName>
        <fullName evidence="8">Glutamate 5-kinase</fullName>
        <ecNumber evidence="8">2.7.2.11</ecNumber>
    </recommendedName>
    <alternativeName>
        <fullName evidence="8">Gamma-glutamyl kinase</fullName>
        <shortName evidence="8">GK</shortName>
    </alternativeName>
</protein>
<dbReference type="InterPro" id="IPR002478">
    <property type="entry name" value="PUA"/>
</dbReference>
<dbReference type="PIRSF" id="PIRSF000729">
    <property type="entry name" value="GK"/>
    <property type="match status" value="1"/>
</dbReference>
<dbReference type="PRINTS" id="PR00474">
    <property type="entry name" value="GLU5KINASE"/>
</dbReference>
<dbReference type="CDD" id="cd04242">
    <property type="entry name" value="AAK_G5K_ProB"/>
    <property type="match status" value="1"/>
</dbReference>
<sequence>MGQKSQRSSLARVQRWVVKVGSALVTGNGSGLDRACISAWADQIAGLRKAGRQVTVVSSGAVAEGVKRLGWQQRPRAVYQLQAAAALGQSGLVSTWSEGFAPHHLMTAQVLLTHDDLSDRRRYLNARSALREMLRLGIIPIVNENDTVVTDEIRFGDNDTLAALVANLVEAQGLLILTDQPGMMDSDPRDNPQAELICEARAGDPGLERLCGVSPGELGRGGMLTKVRAAARAARSGAYTVVADGREQQVIEKIAQGEADIGTLFVPDSEPLAARKQWLASHLQVAGELRLDDGAARALREGGKSLLPVGVVGVKGDFSRGDMVVCIDSSGLEVARGLVGYASDEAEMICGRASSELEQVLGYVDEPELIHRDNMVVTG</sequence>
<evidence type="ECO:0000256" key="4">
    <source>
        <dbReference type="ARBA" id="ARBA00022679"/>
    </source>
</evidence>
<evidence type="ECO:0000259" key="9">
    <source>
        <dbReference type="SMART" id="SM00359"/>
    </source>
</evidence>
<keyword evidence="5 8" id="KW-0547">Nucleotide-binding</keyword>
<dbReference type="PROSITE" id="PS50890">
    <property type="entry name" value="PUA"/>
    <property type="match status" value="1"/>
</dbReference>
<dbReference type="SUPFAM" id="SSF88697">
    <property type="entry name" value="PUA domain-like"/>
    <property type="match status" value="1"/>
</dbReference>
<dbReference type="InterPro" id="IPR019797">
    <property type="entry name" value="Glutamate_5-kinase_CS"/>
</dbReference>
<comment type="catalytic activity">
    <reaction evidence="8">
        <text>L-glutamate + ATP = L-glutamyl 5-phosphate + ADP</text>
        <dbReference type="Rhea" id="RHEA:14877"/>
        <dbReference type="ChEBI" id="CHEBI:29985"/>
        <dbReference type="ChEBI" id="CHEBI:30616"/>
        <dbReference type="ChEBI" id="CHEBI:58274"/>
        <dbReference type="ChEBI" id="CHEBI:456216"/>
        <dbReference type="EC" id="2.7.2.11"/>
    </reaction>
</comment>
<gene>
    <name evidence="8 10" type="primary">proB</name>
    <name evidence="10" type="ORF">HH1059_05920</name>
</gene>
<keyword evidence="1 8" id="KW-0963">Cytoplasm</keyword>
<dbReference type="InterPro" id="IPR036974">
    <property type="entry name" value="PUA_sf"/>
</dbReference>
<comment type="subcellular location">
    <subcellularLocation>
        <location evidence="8">Cytoplasm</location>
    </subcellularLocation>
</comment>
<comment type="caution">
    <text evidence="8">Lacks conserved residue(s) required for the propagation of feature annotation.</text>
</comment>
<comment type="pathway">
    <text evidence="8">Amino-acid biosynthesis; L-proline biosynthesis; L-glutamate 5-semialdehyde from L-glutamate: step 1/2.</text>
</comment>
<dbReference type="InterPro" id="IPR001048">
    <property type="entry name" value="Asp/Glu/Uridylate_kinase"/>
</dbReference>
<dbReference type="AlphaFoldDB" id="A0A110B4X0"/>
<keyword evidence="2 8" id="KW-0028">Amino-acid biosynthesis</keyword>
<reference evidence="10" key="1">
    <citation type="submission" date="2016-02" db="EMBL/GenBank/DDBJ databases">
        <title>Halorhodospira halochloris DSM-1059 complete genome, version 2.</title>
        <authorList>
            <person name="Tsukatani Y."/>
        </authorList>
    </citation>
    <scope>NUCLEOTIDE SEQUENCE</scope>
    <source>
        <strain evidence="10">DSM 1059</strain>
    </source>
</reference>
<dbReference type="InterPro" id="IPR011529">
    <property type="entry name" value="Glu_5kinase"/>
</dbReference>
<comment type="function">
    <text evidence="8">Catalyzes the transfer of a phosphate group to glutamate to form L-glutamate 5-phosphate.</text>
</comment>
<dbReference type="GO" id="GO:0004349">
    <property type="term" value="F:glutamate 5-kinase activity"/>
    <property type="evidence" value="ECO:0007669"/>
    <property type="project" value="UniProtKB-UniRule"/>
</dbReference>
<dbReference type="OrthoDB" id="9804434at2"/>
<feature type="binding site" evidence="8">
    <location>
        <begin position="178"/>
        <end position="179"/>
    </location>
    <ligand>
        <name>ATP</name>
        <dbReference type="ChEBI" id="CHEBI:30616"/>
    </ligand>
</feature>
<evidence type="ECO:0000256" key="7">
    <source>
        <dbReference type="ARBA" id="ARBA00022840"/>
    </source>
</evidence>
<evidence type="ECO:0000256" key="2">
    <source>
        <dbReference type="ARBA" id="ARBA00022605"/>
    </source>
</evidence>
<evidence type="ECO:0000313" key="10">
    <source>
        <dbReference type="EMBL" id="BAU57280.1"/>
    </source>
</evidence>
<dbReference type="InterPro" id="IPR001057">
    <property type="entry name" value="Glu/AcGlu_kinase"/>
</dbReference>
<keyword evidence="3 8" id="KW-0641">Proline biosynthesis</keyword>
<dbReference type="Pfam" id="PF01472">
    <property type="entry name" value="PUA"/>
    <property type="match status" value="1"/>
</dbReference>
<evidence type="ECO:0000256" key="3">
    <source>
        <dbReference type="ARBA" id="ARBA00022650"/>
    </source>
</evidence>
<organism evidence="10 11">
    <name type="scientific">Halorhodospira halochloris</name>
    <name type="common">Ectothiorhodospira halochloris</name>
    <dbReference type="NCBI Taxonomy" id="1052"/>
    <lineage>
        <taxon>Bacteria</taxon>
        <taxon>Pseudomonadati</taxon>
        <taxon>Pseudomonadota</taxon>
        <taxon>Gammaproteobacteria</taxon>
        <taxon>Chromatiales</taxon>
        <taxon>Ectothiorhodospiraceae</taxon>
        <taxon>Halorhodospira</taxon>
    </lineage>
</organism>
<dbReference type="Proteomes" id="UP000218890">
    <property type="component" value="Chromosome"/>
</dbReference>
<feature type="binding site" evidence="8">
    <location>
        <position position="146"/>
    </location>
    <ligand>
        <name>substrate</name>
    </ligand>
</feature>
<dbReference type="NCBIfam" id="TIGR01027">
    <property type="entry name" value="proB"/>
    <property type="match status" value="1"/>
</dbReference>
<dbReference type="InterPro" id="IPR036393">
    <property type="entry name" value="AceGlu_kinase-like_sf"/>
</dbReference>
<dbReference type="GO" id="GO:0005829">
    <property type="term" value="C:cytosol"/>
    <property type="evidence" value="ECO:0007669"/>
    <property type="project" value="TreeGrafter"/>
</dbReference>
<dbReference type="CDD" id="cd21157">
    <property type="entry name" value="PUA_G5K"/>
    <property type="match status" value="1"/>
</dbReference>
<dbReference type="RefSeq" id="WP_096408109.1">
    <property type="nucleotide sequence ID" value="NZ_AP017372.2"/>
</dbReference>
<dbReference type="Gene3D" id="3.40.1160.10">
    <property type="entry name" value="Acetylglutamate kinase-like"/>
    <property type="match status" value="2"/>
</dbReference>
<proteinExistence type="inferred from homology"/>
<keyword evidence="7 8" id="KW-0067">ATP-binding</keyword>
<keyword evidence="4 8" id="KW-0808">Transferase</keyword>
<evidence type="ECO:0000256" key="5">
    <source>
        <dbReference type="ARBA" id="ARBA00022741"/>
    </source>
</evidence>
<dbReference type="FunFam" id="2.30.130.10:FF:000007">
    <property type="entry name" value="Glutamate 5-kinase"/>
    <property type="match status" value="1"/>
</dbReference>
<dbReference type="PANTHER" id="PTHR43654:SF1">
    <property type="entry name" value="ISOPENTENYL PHOSPHATE KINASE"/>
    <property type="match status" value="1"/>
</dbReference>
<dbReference type="Pfam" id="PF00696">
    <property type="entry name" value="AA_kinase"/>
    <property type="match status" value="1"/>
</dbReference>
<name>A0A110B4X0_HALHR</name>
<dbReference type="GO" id="GO:0003723">
    <property type="term" value="F:RNA binding"/>
    <property type="evidence" value="ECO:0007669"/>
    <property type="project" value="InterPro"/>
</dbReference>
<dbReference type="HAMAP" id="MF_00456">
    <property type="entry name" value="ProB"/>
    <property type="match status" value="1"/>
</dbReference>
<dbReference type="InterPro" id="IPR015947">
    <property type="entry name" value="PUA-like_sf"/>
</dbReference>
<feature type="domain" description="PUA" evidence="9">
    <location>
        <begin position="287"/>
        <end position="370"/>
    </location>
</feature>
<keyword evidence="11" id="KW-1185">Reference proteome</keyword>
<feature type="binding site" evidence="8">
    <location>
        <position position="158"/>
    </location>
    <ligand>
        <name>substrate</name>
    </ligand>
</feature>
<dbReference type="InterPro" id="IPR041739">
    <property type="entry name" value="G5K_ProB"/>
</dbReference>